<gene>
    <name evidence="4" type="ORF">GGR36_004084</name>
</gene>
<dbReference type="EMBL" id="JACIET010000003">
    <property type="protein sequence ID" value="MBB4014728.1"/>
    <property type="molecule type" value="Genomic_DNA"/>
</dbReference>
<dbReference type="GO" id="GO:0005829">
    <property type="term" value="C:cytosol"/>
    <property type="evidence" value="ECO:0007669"/>
    <property type="project" value="TreeGrafter"/>
</dbReference>
<name>A0A840BT80_9RHOO</name>
<dbReference type="AlphaFoldDB" id="A0A840BT80"/>
<evidence type="ECO:0000256" key="1">
    <source>
        <dbReference type="ARBA" id="ARBA00022676"/>
    </source>
</evidence>
<dbReference type="Gene3D" id="3.40.1030.10">
    <property type="entry name" value="Nucleoside phosphorylase/phosphoribosyltransferase catalytic domain"/>
    <property type="match status" value="1"/>
</dbReference>
<dbReference type="Pfam" id="PF02885">
    <property type="entry name" value="Glycos_trans_3N"/>
    <property type="match status" value="1"/>
</dbReference>
<organism evidence="4 5">
    <name type="scientific">Niveibacterium umoris</name>
    <dbReference type="NCBI Taxonomy" id="1193620"/>
    <lineage>
        <taxon>Bacteria</taxon>
        <taxon>Pseudomonadati</taxon>
        <taxon>Pseudomonadota</taxon>
        <taxon>Betaproteobacteria</taxon>
        <taxon>Rhodocyclales</taxon>
        <taxon>Rhodocyclaceae</taxon>
        <taxon>Niveibacterium</taxon>
    </lineage>
</organism>
<dbReference type="InterPro" id="IPR035902">
    <property type="entry name" value="Nuc_phospho_transferase"/>
</dbReference>
<evidence type="ECO:0000256" key="2">
    <source>
        <dbReference type="ARBA" id="ARBA00022679"/>
    </source>
</evidence>
<dbReference type="PANTHER" id="PTHR43285">
    <property type="entry name" value="ANTHRANILATE PHOSPHORIBOSYLTRANSFERASE"/>
    <property type="match status" value="1"/>
</dbReference>
<evidence type="ECO:0000313" key="5">
    <source>
        <dbReference type="Proteomes" id="UP000561045"/>
    </source>
</evidence>
<evidence type="ECO:0000313" key="4">
    <source>
        <dbReference type="EMBL" id="MBB4014728.1"/>
    </source>
</evidence>
<dbReference type="PANTHER" id="PTHR43285:SF4">
    <property type="entry name" value="TRANSFERASE"/>
    <property type="match status" value="1"/>
</dbReference>
<protein>
    <submittedName>
        <fullName evidence="4">Anthranilate phosphoribosyltransferase</fullName>
    </submittedName>
</protein>
<dbReference type="GO" id="GO:0000162">
    <property type="term" value="P:L-tryptophan biosynthetic process"/>
    <property type="evidence" value="ECO:0007669"/>
    <property type="project" value="InterPro"/>
</dbReference>
<reference evidence="4 5" key="1">
    <citation type="submission" date="2020-08" db="EMBL/GenBank/DDBJ databases">
        <title>Genomic Encyclopedia of Type Strains, Phase IV (KMG-IV): sequencing the most valuable type-strain genomes for metagenomic binning, comparative biology and taxonomic classification.</title>
        <authorList>
            <person name="Goeker M."/>
        </authorList>
    </citation>
    <scope>NUCLEOTIDE SEQUENCE [LARGE SCALE GENOMIC DNA]</scope>
    <source>
        <strain evidence="4 5">DSM 106739</strain>
    </source>
</reference>
<feature type="domain" description="Glycosyl transferase family 3 N-terminal" evidence="3">
    <location>
        <begin position="5"/>
        <end position="68"/>
    </location>
</feature>
<keyword evidence="1 4" id="KW-0328">Glycosyltransferase</keyword>
<evidence type="ECO:0000259" key="3">
    <source>
        <dbReference type="Pfam" id="PF02885"/>
    </source>
</evidence>
<dbReference type="InterPro" id="IPR005940">
    <property type="entry name" value="Anthranilate_Pribosyl_Tfrase"/>
</dbReference>
<dbReference type="InterPro" id="IPR017459">
    <property type="entry name" value="Glycosyl_Trfase_fam3_N_dom"/>
</dbReference>
<keyword evidence="5" id="KW-1185">Reference proteome</keyword>
<comment type="caution">
    <text evidence="4">The sequence shown here is derived from an EMBL/GenBank/DDBJ whole genome shotgun (WGS) entry which is preliminary data.</text>
</comment>
<dbReference type="InterPro" id="IPR036320">
    <property type="entry name" value="Glycosyl_Trfase_fam3_N_dom_sf"/>
</dbReference>
<keyword evidence="2 4" id="KW-0808">Transferase</keyword>
<dbReference type="SUPFAM" id="SSF47648">
    <property type="entry name" value="Nucleoside phosphorylase/phosphoribosyltransferase N-terminal domain"/>
    <property type="match status" value="1"/>
</dbReference>
<accession>A0A840BT80</accession>
<sequence length="303" mass="32590">MQYAPIIKEIGRGAKGARPMSEAQAESLFGDILDQRVPDLELGAILLSMRIKGEAADEVAGFKRAMDARTAQVAVPAGPRCVVLPTYNGARKQANLMPLVAMLLAQEGVPVLIQGRHDFESRVSPFELLAALGITPAASPEDAAAQLAEYRLACIALVDLCPGLDALLALRRRVGLRNSGHTLAKLLDPCVGRSVRVIAVTHPEYLDRMAEQLDREHACALLMRATEGEAYAHPRRRPRLLGYVDGAARVLFEQEESDPSREPAEGCSVADNAAQIRAMLAGTVPVPQPIRDQVSALAQLARA</sequence>
<dbReference type="Gene3D" id="1.20.970.10">
    <property type="entry name" value="Transferase, Pyrimidine Nucleoside Phosphorylase, Chain C"/>
    <property type="match status" value="1"/>
</dbReference>
<dbReference type="GO" id="GO:0004048">
    <property type="term" value="F:anthranilate phosphoribosyltransferase activity"/>
    <property type="evidence" value="ECO:0007669"/>
    <property type="project" value="InterPro"/>
</dbReference>
<dbReference type="Proteomes" id="UP000561045">
    <property type="component" value="Unassembled WGS sequence"/>
</dbReference>
<dbReference type="RefSeq" id="WP_183637821.1">
    <property type="nucleotide sequence ID" value="NZ_BAABLE010000008.1"/>
</dbReference>
<proteinExistence type="predicted"/>
<dbReference type="NCBIfam" id="NF006005">
    <property type="entry name" value="PRK08136.1"/>
    <property type="match status" value="1"/>
</dbReference>
<dbReference type="SUPFAM" id="SSF52418">
    <property type="entry name" value="Nucleoside phosphorylase/phosphoribosyltransferase catalytic domain"/>
    <property type="match status" value="1"/>
</dbReference>